<dbReference type="RefSeq" id="WP_336471669.1">
    <property type="nucleotide sequence ID" value="NZ_JBAWSX010000002.1"/>
</dbReference>
<name>A0ABU8FGK0_9BACI</name>
<reference evidence="1 2" key="1">
    <citation type="submission" date="2024-01" db="EMBL/GenBank/DDBJ databases">
        <title>Seven novel Bacillus-like species.</title>
        <authorList>
            <person name="Liu G."/>
        </authorList>
    </citation>
    <scope>NUCLEOTIDE SEQUENCE [LARGE SCALE GENOMIC DNA]</scope>
    <source>
        <strain evidence="1 2">FJAT-51639</strain>
    </source>
</reference>
<gene>
    <name evidence="1" type="ORF">WAZ07_05760</name>
</gene>
<evidence type="ECO:0000313" key="1">
    <source>
        <dbReference type="EMBL" id="MEI4800840.1"/>
    </source>
</evidence>
<organism evidence="1 2">
    <name type="scientific">Bacillus bruguierae</name>
    <dbReference type="NCBI Taxonomy" id="3127667"/>
    <lineage>
        <taxon>Bacteria</taxon>
        <taxon>Bacillati</taxon>
        <taxon>Bacillota</taxon>
        <taxon>Bacilli</taxon>
        <taxon>Bacillales</taxon>
        <taxon>Bacillaceae</taxon>
        <taxon>Bacillus</taxon>
    </lineage>
</organism>
<evidence type="ECO:0000313" key="2">
    <source>
        <dbReference type="Proteomes" id="UP001372526"/>
    </source>
</evidence>
<dbReference type="EMBL" id="JBAWSX010000002">
    <property type="protein sequence ID" value="MEI4800840.1"/>
    <property type="molecule type" value="Genomic_DNA"/>
</dbReference>
<dbReference type="Proteomes" id="UP001372526">
    <property type="component" value="Unassembled WGS sequence"/>
</dbReference>
<accession>A0ABU8FGK0</accession>
<comment type="caution">
    <text evidence="1">The sequence shown here is derived from an EMBL/GenBank/DDBJ whole genome shotgun (WGS) entry which is preliminary data.</text>
</comment>
<keyword evidence="2" id="KW-1185">Reference proteome</keyword>
<proteinExistence type="predicted"/>
<sequence length="48" mass="5721">MSKMVNDYHGMEGVTKKRTKSVGNEFLYVFFKEMLFKVKNVRYNPSIK</sequence>
<evidence type="ECO:0008006" key="3">
    <source>
        <dbReference type="Google" id="ProtNLM"/>
    </source>
</evidence>
<protein>
    <recommendedName>
        <fullName evidence="3">Integrase</fullName>
    </recommendedName>
</protein>